<feature type="chain" id="PRO_5008004681" description="C4-dicarboxylate ABC transporter substrate-binding protein" evidence="4">
    <location>
        <begin position="26"/>
        <end position="328"/>
    </location>
</feature>
<dbReference type="Gene3D" id="3.40.190.170">
    <property type="entry name" value="Bacterial extracellular solute-binding protein, family 7"/>
    <property type="match status" value="1"/>
</dbReference>
<dbReference type="AlphaFoldDB" id="A0A172YGA4"/>
<evidence type="ECO:0000256" key="1">
    <source>
        <dbReference type="ARBA" id="ARBA00009023"/>
    </source>
</evidence>
<dbReference type="InterPro" id="IPR018389">
    <property type="entry name" value="DctP_fam"/>
</dbReference>
<dbReference type="GO" id="GO:0055085">
    <property type="term" value="P:transmembrane transport"/>
    <property type="evidence" value="ECO:0007669"/>
    <property type="project" value="InterPro"/>
</dbReference>
<evidence type="ECO:0000313" key="6">
    <source>
        <dbReference type="Proteomes" id="UP000077875"/>
    </source>
</evidence>
<accession>A0A172YGA4</accession>
<feature type="signal peptide" evidence="4">
    <location>
        <begin position="1"/>
        <end position="25"/>
    </location>
</feature>
<evidence type="ECO:0000256" key="2">
    <source>
        <dbReference type="ARBA" id="ARBA00022448"/>
    </source>
</evidence>
<organism evidence="5 6">
    <name type="scientific">Halotalea alkalilenta</name>
    <dbReference type="NCBI Taxonomy" id="376489"/>
    <lineage>
        <taxon>Bacteria</taxon>
        <taxon>Pseudomonadati</taxon>
        <taxon>Pseudomonadota</taxon>
        <taxon>Gammaproteobacteria</taxon>
        <taxon>Oceanospirillales</taxon>
        <taxon>Halomonadaceae</taxon>
        <taxon>Halotalea</taxon>
    </lineage>
</organism>
<dbReference type="KEGG" id="haa:A5892_13140"/>
<proteinExistence type="inferred from homology"/>
<dbReference type="STRING" id="376489.A5892_13140"/>
<evidence type="ECO:0000256" key="3">
    <source>
        <dbReference type="ARBA" id="ARBA00022729"/>
    </source>
</evidence>
<dbReference type="Pfam" id="PF03480">
    <property type="entry name" value="DctP"/>
    <property type="match status" value="1"/>
</dbReference>
<protein>
    <recommendedName>
        <fullName evidence="7">C4-dicarboxylate ABC transporter substrate-binding protein</fullName>
    </recommendedName>
</protein>
<dbReference type="Proteomes" id="UP000077875">
    <property type="component" value="Chromosome"/>
</dbReference>
<sequence>MGILRHFYIASLATVAIIAVQPASAQTYRLEAATIAPQDNLWAKVGDRFAEAVAQRTDNDVQIRMSYSGALGSAEDTIEALQFGTTHIVIQEVGNLDGYEPLASLGSYPYLIRDYEHFTQVMVEGGVGQQFHDELEKRAGFKLVGAGYRGPRELAANREVRTPEDLVGLKIRVPNQRIFRATWETLGASPTPMPSLDVYTALQQGIIDAAENPLEAQVRSRYYEAVPYVITTGHVNAYYTFIFDAAYFRSLPDDVQRVLVEEGEKAMQWGSEQLLILLEGYEENLQQHGVTIIRPDVEEFQVKLEPMKDQFPQDMQEWIDKFQDVGRI</sequence>
<dbReference type="RefSeq" id="WP_064123190.1">
    <property type="nucleotide sequence ID" value="NZ_CP015243.1"/>
</dbReference>
<dbReference type="NCBIfam" id="NF037995">
    <property type="entry name" value="TRAP_S1"/>
    <property type="match status" value="1"/>
</dbReference>
<comment type="similarity">
    <text evidence="1">Belongs to the bacterial solute-binding protein 7 family.</text>
</comment>
<keyword evidence="2" id="KW-0813">Transport</keyword>
<dbReference type="EMBL" id="CP015243">
    <property type="protein sequence ID" value="ANF58298.1"/>
    <property type="molecule type" value="Genomic_DNA"/>
</dbReference>
<keyword evidence="6" id="KW-1185">Reference proteome</keyword>
<dbReference type="CDD" id="cd13603">
    <property type="entry name" value="PBP2_TRAP_Siap_TeaA_like"/>
    <property type="match status" value="1"/>
</dbReference>
<evidence type="ECO:0000256" key="4">
    <source>
        <dbReference type="SAM" id="SignalP"/>
    </source>
</evidence>
<keyword evidence="3 4" id="KW-0732">Signal</keyword>
<name>A0A172YGA4_9GAMM</name>
<dbReference type="PANTHER" id="PTHR33376:SF7">
    <property type="entry name" value="C4-DICARBOXYLATE-BINDING PROTEIN DCTB"/>
    <property type="match status" value="1"/>
</dbReference>
<gene>
    <name evidence="5" type="ORF">A5892_13140</name>
</gene>
<dbReference type="InterPro" id="IPR038404">
    <property type="entry name" value="TRAP_DctP_sf"/>
</dbReference>
<reference evidence="5 6" key="1">
    <citation type="submission" date="2016-04" db="EMBL/GenBank/DDBJ databases">
        <title>Complete Genome Sequence of Halotalea alkalilenta IHB B 13600.</title>
        <authorList>
            <person name="Swarnkar M.K."/>
            <person name="Sharma A."/>
            <person name="Kaushal K."/>
            <person name="Soni R."/>
            <person name="Rana S."/>
            <person name="Singh A.K."/>
            <person name="Gulati A."/>
        </authorList>
    </citation>
    <scope>NUCLEOTIDE SEQUENCE [LARGE SCALE GENOMIC DNA]</scope>
    <source>
        <strain evidence="5 6">IHB B 13600</strain>
    </source>
</reference>
<evidence type="ECO:0008006" key="7">
    <source>
        <dbReference type="Google" id="ProtNLM"/>
    </source>
</evidence>
<evidence type="ECO:0000313" key="5">
    <source>
        <dbReference type="EMBL" id="ANF58298.1"/>
    </source>
</evidence>
<dbReference type="PANTHER" id="PTHR33376">
    <property type="match status" value="1"/>
</dbReference>